<sequence>MRAQALPVWVLSAVGLAAAWFPAFVRVAPNRLLTGEALSPHAWLLTGGWLLIVACSFVTAPAGRWVLALLAWTGVAGFPLLAGADARDVLAHATPFTRVQPGAGFWLGWLAAALLLLDRLRGMRKPWQAGAWIAALAAIVAASALGAFDGLSLVREWQAQRAPFSAALGEHLRLAAVTLVLALAFGAPLGWWVWRTGRANGALVGTLAFLQTVPSLALFALLIAPFAWLAHAWPALGALGFGGTGGAPAVFALLLYALLPVVRYTVAGLDAVPADAREAARGLGMSRAQLLWSVQLPLGWPVLLAGLRIVAVQTIGLAAVAALIGAGGLGRFVFLGIGQGAMDMVLLGTLAIIALALVVDLLFQGLLALTERRA</sequence>
<feature type="transmembrane region" description="Helical" evidence="6">
    <location>
        <begin position="344"/>
        <end position="369"/>
    </location>
</feature>
<organism evidence="8 9">
    <name type="scientific">Luteibacter jiangsuensis</name>
    <dbReference type="NCBI Taxonomy" id="637577"/>
    <lineage>
        <taxon>Bacteria</taxon>
        <taxon>Pseudomonadati</taxon>
        <taxon>Pseudomonadota</taxon>
        <taxon>Gammaproteobacteria</taxon>
        <taxon>Lysobacterales</taxon>
        <taxon>Rhodanobacteraceae</taxon>
        <taxon>Luteibacter</taxon>
    </lineage>
</organism>
<dbReference type="PANTHER" id="PTHR30177">
    <property type="entry name" value="GLYCINE BETAINE/L-PROLINE TRANSPORT SYSTEM PERMEASE PROTEIN PROW"/>
    <property type="match status" value="1"/>
</dbReference>
<dbReference type="PROSITE" id="PS50928">
    <property type="entry name" value="ABC_TM1"/>
    <property type="match status" value="1"/>
</dbReference>
<comment type="subcellular location">
    <subcellularLocation>
        <location evidence="1 6">Cell membrane</location>
        <topology evidence="1 6">Multi-pass membrane protein</topology>
    </subcellularLocation>
</comment>
<comment type="caution">
    <text evidence="8">The sequence shown here is derived from an EMBL/GenBank/DDBJ whole genome shotgun (WGS) entry which is preliminary data.</text>
</comment>
<dbReference type="InterPro" id="IPR035906">
    <property type="entry name" value="MetI-like_sf"/>
</dbReference>
<evidence type="ECO:0000313" key="9">
    <source>
        <dbReference type="Proteomes" id="UP001429601"/>
    </source>
</evidence>
<gene>
    <name evidence="8" type="ORF">HBF26_09875</name>
</gene>
<feature type="transmembrane region" description="Helical" evidence="6">
    <location>
        <begin position="43"/>
        <end position="60"/>
    </location>
</feature>
<evidence type="ECO:0000256" key="3">
    <source>
        <dbReference type="ARBA" id="ARBA00022692"/>
    </source>
</evidence>
<feature type="domain" description="ABC transmembrane type-1" evidence="7">
    <location>
        <begin position="168"/>
        <end position="363"/>
    </location>
</feature>
<dbReference type="Pfam" id="PF00528">
    <property type="entry name" value="BPD_transp_1"/>
    <property type="match status" value="1"/>
</dbReference>
<keyword evidence="4 6" id="KW-1133">Transmembrane helix</keyword>
<evidence type="ECO:0000256" key="5">
    <source>
        <dbReference type="ARBA" id="ARBA00023136"/>
    </source>
</evidence>
<feature type="transmembrane region" description="Helical" evidence="6">
    <location>
        <begin position="317"/>
        <end position="337"/>
    </location>
</feature>
<evidence type="ECO:0000259" key="7">
    <source>
        <dbReference type="PROSITE" id="PS50928"/>
    </source>
</evidence>
<dbReference type="CDD" id="cd06261">
    <property type="entry name" value="TM_PBP2"/>
    <property type="match status" value="1"/>
</dbReference>
<feature type="transmembrane region" description="Helical" evidence="6">
    <location>
        <begin position="235"/>
        <end position="259"/>
    </location>
</feature>
<evidence type="ECO:0000313" key="8">
    <source>
        <dbReference type="EMBL" id="NID05195.1"/>
    </source>
</evidence>
<feature type="transmembrane region" description="Helical" evidence="6">
    <location>
        <begin position="206"/>
        <end position="229"/>
    </location>
</feature>
<evidence type="ECO:0000256" key="4">
    <source>
        <dbReference type="ARBA" id="ARBA00022989"/>
    </source>
</evidence>
<dbReference type="PANTHER" id="PTHR30177:SF30">
    <property type="entry name" value="GLYCINE BETAINE UPTAKE SYSTEM PERMEASE PROTEIN YEHY"/>
    <property type="match status" value="1"/>
</dbReference>
<dbReference type="EMBL" id="JAAQQR010000003">
    <property type="protein sequence ID" value="NID05195.1"/>
    <property type="molecule type" value="Genomic_DNA"/>
</dbReference>
<proteinExistence type="inferred from homology"/>
<dbReference type="InterPro" id="IPR000515">
    <property type="entry name" value="MetI-like"/>
</dbReference>
<dbReference type="SUPFAM" id="SSF161098">
    <property type="entry name" value="MetI-like"/>
    <property type="match status" value="1"/>
</dbReference>
<accession>A0ABX0Q5F6</accession>
<feature type="transmembrane region" description="Helical" evidence="6">
    <location>
        <begin position="174"/>
        <end position="194"/>
    </location>
</feature>
<keyword evidence="3 6" id="KW-0812">Transmembrane</keyword>
<feature type="transmembrane region" description="Helical" evidence="6">
    <location>
        <begin position="65"/>
        <end position="84"/>
    </location>
</feature>
<dbReference type="InterPro" id="IPR051204">
    <property type="entry name" value="ABC_transp_perm/SBD"/>
</dbReference>
<keyword evidence="9" id="KW-1185">Reference proteome</keyword>
<evidence type="ECO:0000256" key="6">
    <source>
        <dbReference type="RuleBase" id="RU363032"/>
    </source>
</evidence>
<feature type="transmembrane region" description="Helical" evidence="6">
    <location>
        <begin position="99"/>
        <end position="117"/>
    </location>
</feature>
<reference evidence="8 9" key="1">
    <citation type="journal article" date="2011" name="Curr. Microbiol.">
        <title>Luteibacter jiangsuensis sp. nov.: a methamidophos-degrading bacterium isolated from a methamidophos-manufacturing factory.</title>
        <authorList>
            <person name="Wang L."/>
            <person name="Wang G.L."/>
            <person name="Li S.P."/>
            <person name="Jiang J.D."/>
        </authorList>
    </citation>
    <scope>NUCLEOTIDE SEQUENCE [LARGE SCALE GENOMIC DNA]</scope>
    <source>
        <strain evidence="8 9">CGMCC 1.10133</strain>
    </source>
</reference>
<name>A0ABX0Q5F6_9GAMM</name>
<dbReference type="Proteomes" id="UP001429601">
    <property type="component" value="Unassembled WGS sequence"/>
</dbReference>
<dbReference type="Gene3D" id="1.10.3720.10">
    <property type="entry name" value="MetI-like"/>
    <property type="match status" value="1"/>
</dbReference>
<keyword evidence="5 6" id="KW-0472">Membrane</keyword>
<dbReference type="RefSeq" id="WP_167125455.1">
    <property type="nucleotide sequence ID" value="NZ_JAAQQR010000003.1"/>
</dbReference>
<feature type="transmembrane region" description="Helical" evidence="6">
    <location>
        <begin position="290"/>
        <end position="311"/>
    </location>
</feature>
<evidence type="ECO:0000256" key="1">
    <source>
        <dbReference type="ARBA" id="ARBA00004651"/>
    </source>
</evidence>
<keyword evidence="2 6" id="KW-0813">Transport</keyword>
<evidence type="ECO:0000256" key="2">
    <source>
        <dbReference type="ARBA" id="ARBA00022448"/>
    </source>
</evidence>
<protein>
    <submittedName>
        <fullName evidence="8">ABC transporter permease</fullName>
    </submittedName>
</protein>
<feature type="transmembrane region" description="Helical" evidence="6">
    <location>
        <begin position="129"/>
        <end position="154"/>
    </location>
</feature>
<comment type="similarity">
    <text evidence="6">Belongs to the binding-protein-dependent transport system permease family.</text>
</comment>